<name>A0AAD6EVI9_9POAL</name>
<dbReference type="InterPro" id="IPR023213">
    <property type="entry name" value="CAT-like_dom_sf"/>
</dbReference>
<keyword evidence="4" id="KW-1185">Reference proteome</keyword>
<accession>A0AAD6EVI9</accession>
<gene>
    <name evidence="3" type="ORF">LUZ61_006363</name>
</gene>
<reference evidence="3 4" key="1">
    <citation type="journal article" date="2022" name="Cell">
        <title>Repeat-based holocentromeres influence genome architecture and karyotype evolution.</title>
        <authorList>
            <person name="Hofstatter P.G."/>
            <person name="Thangavel G."/>
            <person name="Lux T."/>
            <person name="Neumann P."/>
            <person name="Vondrak T."/>
            <person name="Novak P."/>
            <person name="Zhang M."/>
            <person name="Costa L."/>
            <person name="Castellani M."/>
            <person name="Scott A."/>
            <person name="Toegelov H."/>
            <person name="Fuchs J."/>
            <person name="Mata-Sucre Y."/>
            <person name="Dias Y."/>
            <person name="Vanzela A.L.L."/>
            <person name="Huettel B."/>
            <person name="Almeida C.C.S."/>
            <person name="Simkova H."/>
            <person name="Souza G."/>
            <person name="Pedrosa-Harand A."/>
            <person name="Macas J."/>
            <person name="Mayer K.F.X."/>
            <person name="Houben A."/>
            <person name="Marques A."/>
        </authorList>
    </citation>
    <scope>NUCLEOTIDE SEQUENCE [LARGE SCALE GENOMIC DNA]</scope>
    <source>
        <strain evidence="3">RhyTen1mFocal</strain>
    </source>
</reference>
<dbReference type="Gene3D" id="3.30.559.10">
    <property type="entry name" value="Chloramphenicol acetyltransferase-like domain"/>
    <property type="match status" value="2"/>
</dbReference>
<keyword evidence="2" id="KW-0012">Acyltransferase</keyword>
<evidence type="ECO:0000256" key="1">
    <source>
        <dbReference type="ARBA" id="ARBA00022679"/>
    </source>
</evidence>
<dbReference type="Pfam" id="PF02458">
    <property type="entry name" value="Transferase"/>
    <property type="match status" value="1"/>
</dbReference>
<evidence type="ECO:0000313" key="4">
    <source>
        <dbReference type="Proteomes" id="UP001210211"/>
    </source>
</evidence>
<keyword evidence="1" id="KW-0808">Transferase</keyword>
<dbReference type="InterPro" id="IPR051504">
    <property type="entry name" value="Plant_metabolite_acyltrans"/>
</dbReference>
<comment type="caution">
    <text evidence="3">The sequence shown here is derived from an EMBL/GenBank/DDBJ whole genome shotgun (WGS) entry which is preliminary data.</text>
</comment>
<dbReference type="PANTHER" id="PTHR31625">
    <property type="match status" value="1"/>
</dbReference>
<evidence type="ECO:0000313" key="3">
    <source>
        <dbReference type="EMBL" id="KAJ3702658.1"/>
    </source>
</evidence>
<proteinExistence type="predicted"/>
<dbReference type="Proteomes" id="UP001210211">
    <property type="component" value="Unassembled WGS sequence"/>
</dbReference>
<protein>
    <submittedName>
        <fullName evidence="3">Uncharacterized protein</fullName>
    </submittedName>
</protein>
<dbReference type="GO" id="GO:0016747">
    <property type="term" value="F:acyltransferase activity, transferring groups other than amino-acyl groups"/>
    <property type="evidence" value="ECO:0007669"/>
    <property type="project" value="UniProtKB-ARBA"/>
</dbReference>
<sequence>MIGVRVIEVSRVVVQPGPYPAPGETVQLSFFDTFQFIFGHLQYLLLFPNTADASFPAIVGSLKSSLTRILPFFHPFAGKLTYIPFDARVIIDCSASAISDGITFIEAESDLDIHHIAKSEVHDLESFGQLVPNVTKLELPTEILSVQVTRFLNGGAALGFSFHHAVSDGKGKLQFMEALASICRTDSIPSGFAPVHDRAVIKHPGVDEIAKVFTRKLLAAVLPKTTAPHHSLQECLHLTTRTFLVDKATIKSWKEQAIHVSPSTFVSISARVLVTIANVRGLANDDGPLFGKFPIDCRSILNPPINDGYTGNCVVPCSAQMTASQIARPGGYIRACAALKEVIVPAL</sequence>
<evidence type="ECO:0000256" key="2">
    <source>
        <dbReference type="ARBA" id="ARBA00023315"/>
    </source>
</evidence>
<dbReference type="AlphaFoldDB" id="A0AAD6EVI9"/>
<organism evidence="3 4">
    <name type="scientific">Rhynchospora tenuis</name>
    <dbReference type="NCBI Taxonomy" id="198213"/>
    <lineage>
        <taxon>Eukaryota</taxon>
        <taxon>Viridiplantae</taxon>
        <taxon>Streptophyta</taxon>
        <taxon>Embryophyta</taxon>
        <taxon>Tracheophyta</taxon>
        <taxon>Spermatophyta</taxon>
        <taxon>Magnoliopsida</taxon>
        <taxon>Liliopsida</taxon>
        <taxon>Poales</taxon>
        <taxon>Cyperaceae</taxon>
        <taxon>Cyperoideae</taxon>
        <taxon>Rhynchosporeae</taxon>
        <taxon>Rhynchospora</taxon>
    </lineage>
</organism>
<dbReference type="EMBL" id="JAMRDG010000001">
    <property type="protein sequence ID" value="KAJ3702658.1"/>
    <property type="molecule type" value="Genomic_DNA"/>
</dbReference>